<keyword evidence="4" id="KW-1185">Reference proteome</keyword>
<dbReference type="GeneID" id="65561785"/>
<evidence type="ECO:0008006" key="5">
    <source>
        <dbReference type="Google" id="ProtNLM"/>
    </source>
</evidence>
<dbReference type="Proteomes" id="UP000694036">
    <property type="component" value="Chromosome"/>
</dbReference>
<protein>
    <recommendedName>
        <fullName evidence="5">DUF1122 domain-containing protein</fullName>
    </recommendedName>
</protein>
<dbReference type="AlphaFoldDB" id="A0A8F5BSG7"/>
<proteinExistence type="predicted"/>
<evidence type="ECO:0000313" key="2">
    <source>
        <dbReference type="EMBL" id="QXJ33639.1"/>
    </source>
</evidence>
<evidence type="ECO:0000313" key="3">
    <source>
        <dbReference type="Proteomes" id="UP000693941"/>
    </source>
</evidence>
<name>A0A8F5BSG7_9CREN</name>
<dbReference type="InterPro" id="IPR008304">
    <property type="entry name" value="UCP017998"/>
</dbReference>
<accession>A0A8F5BSG7</accession>
<evidence type="ECO:0000313" key="1">
    <source>
        <dbReference type="EMBL" id="QXJ30605.1"/>
    </source>
</evidence>
<gene>
    <name evidence="1" type="ORF">J5U21_00251</name>
    <name evidence="2" type="ORF">J5U22_00181</name>
</gene>
<dbReference type="Proteomes" id="UP000693941">
    <property type="component" value="Chromosome"/>
</dbReference>
<dbReference type="EMBL" id="CP077715">
    <property type="protein sequence ID" value="QXJ30605.1"/>
    <property type="molecule type" value="Genomic_DNA"/>
</dbReference>
<dbReference type="EMBL" id="CP077713">
    <property type="protein sequence ID" value="QXJ33639.1"/>
    <property type="molecule type" value="Genomic_DNA"/>
</dbReference>
<reference evidence="1 4" key="1">
    <citation type="journal article" date="2021" name="Environ. Microbiol.">
        <title>New insights into the diversity and evolution of the archaeal mobilome from three complete genomes of Saccharolobus shibatae.</title>
        <authorList>
            <person name="Medvedeva S."/>
            <person name="Brandt D."/>
            <person name="Cvirkaite-Krupovic V."/>
            <person name="Liu Y."/>
            <person name="Severinov K."/>
            <person name="Ishino S."/>
            <person name="Ishino Y."/>
            <person name="Prangishvili D."/>
            <person name="Kalinowski J."/>
            <person name="Krupovic M."/>
        </authorList>
    </citation>
    <scope>NUCLEOTIDE SEQUENCE</scope>
    <source>
        <strain evidence="1">BEU9</strain>
        <strain evidence="2 4">S38A</strain>
    </source>
</reference>
<sequence>MSELNGVSLSLYYKLEVRDLKNTHIKELVSFNLVLSDGRQIGKCNYFSGRGYYTPWLEIDYYPILRNENLEENFFKVIYNFLSPGGKLFVTYIRDNETREMLYKGTHPAETPLGSSLLLAGFTWFKDWYFPEGGNEGFPKLQSNKPLNGYEGVRQLEVIREEIKNVNIIKRIDELIDHYRKSGDRTIHWKIT</sequence>
<dbReference type="PIRSF" id="PIRSF017998">
    <property type="entry name" value="UCP017998"/>
    <property type="match status" value="1"/>
</dbReference>
<dbReference type="Pfam" id="PF06557">
    <property type="entry name" value="DUF1122"/>
    <property type="match status" value="1"/>
</dbReference>
<dbReference type="RefSeq" id="WP_218259065.1">
    <property type="nucleotide sequence ID" value="NZ_CP077713.1"/>
</dbReference>
<evidence type="ECO:0000313" key="4">
    <source>
        <dbReference type="Proteomes" id="UP000694036"/>
    </source>
</evidence>
<organism evidence="1 3">
    <name type="scientific">Saccharolobus shibatae</name>
    <dbReference type="NCBI Taxonomy" id="2286"/>
    <lineage>
        <taxon>Archaea</taxon>
        <taxon>Thermoproteota</taxon>
        <taxon>Thermoprotei</taxon>
        <taxon>Sulfolobales</taxon>
        <taxon>Sulfolobaceae</taxon>
        <taxon>Saccharolobus</taxon>
    </lineage>
</organism>